<proteinExistence type="predicted"/>
<dbReference type="EMBL" id="NVUU01000119">
    <property type="protein sequence ID" value="PCI92076.1"/>
    <property type="molecule type" value="Genomic_DNA"/>
</dbReference>
<reference evidence="3" key="1">
    <citation type="submission" date="2017-08" db="EMBL/GenBank/DDBJ databases">
        <title>A dynamic microbial community with high functional redundancy inhabits the cold, oxic subseafloor aquifer.</title>
        <authorList>
            <person name="Tully B.J."/>
            <person name="Wheat C.G."/>
            <person name="Glazer B.T."/>
            <person name="Huber J.A."/>
        </authorList>
    </citation>
    <scope>NUCLEOTIDE SEQUENCE [LARGE SCALE GENOMIC DNA]</scope>
</reference>
<dbReference type="PROSITE" id="PS51257">
    <property type="entry name" value="PROKAR_LIPOPROTEIN"/>
    <property type="match status" value="1"/>
</dbReference>
<evidence type="ECO:0000313" key="2">
    <source>
        <dbReference type="EMBL" id="PCI92076.1"/>
    </source>
</evidence>
<accession>A0A2A4YB76</accession>
<evidence type="ECO:0008006" key="4">
    <source>
        <dbReference type="Google" id="ProtNLM"/>
    </source>
</evidence>
<evidence type="ECO:0000256" key="1">
    <source>
        <dbReference type="SAM" id="Phobius"/>
    </source>
</evidence>
<organism evidence="2 3">
    <name type="scientific">Aerophobetes bacterium</name>
    <dbReference type="NCBI Taxonomy" id="2030807"/>
    <lineage>
        <taxon>Bacteria</taxon>
        <taxon>Candidatus Aerophobota</taxon>
    </lineage>
</organism>
<protein>
    <recommendedName>
        <fullName evidence="4">AsmA domain-containing protein</fullName>
    </recommendedName>
</protein>
<evidence type="ECO:0000313" key="3">
    <source>
        <dbReference type="Proteomes" id="UP000217838"/>
    </source>
</evidence>
<sequence>MRRLIGLLIILVILIIGSCFVLYYLFSDMASRILTEKLNVKASIEHITLRKEEALVRGLTIKNPSGSALKKALTVKEIDIKAPFSHYFGNPIIIDEIVFDKVYVSIELSKNNKIPCNWDYIVKHMHSEKPRWYSIKRKGLIKKLILTNVTIEIKQFGKDPQTLSPVPRMEFNDIDVDEGIPTSEFSKIIVSKMMGSIFSLTSITRLFTAPFDAFGFFLNPGSSSSDNGDECPNYSK</sequence>
<comment type="caution">
    <text evidence="2">The sequence shown here is derived from an EMBL/GenBank/DDBJ whole genome shotgun (WGS) entry which is preliminary data.</text>
</comment>
<feature type="transmembrane region" description="Helical" evidence="1">
    <location>
        <begin position="7"/>
        <end position="26"/>
    </location>
</feature>
<keyword evidence="1" id="KW-0812">Transmembrane</keyword>
<dbReference type="AlphaFoldDB" id="A0A2A4YB76"/>
<keyword evidence="1" id="KW-0472">Membrane</keyword>
<keyword evidence="1" id="KW-1133">Transmembrane helix</keyword>
<gene>
    <name evidence="2" type="ORF">COB11_07935</name>
</gene>
<name>A0A2A4YB76_UNCAE</name>
<dbReference type="Proteomes" id="UP000217838">
    <property type="component" value="Unassembled WGS sequence"/>
</dbReference>